<dbReference type="Gene3D" id="2.40.70.10">
    <property type="entry name" value="Acid Proteases"/>
    <property type="match status" value="1"/>
</dbReference>
<dbReference type="SUPFAM" id="SSF50630">
    <property type="entry name" value="Acid proteases"/>
    <property type="match status" value="1"/>
</dbReference>
<dbReference type="GO" id="GO:0006508">
    <property type="term" value="P:proteolysis"/>
    <property type="evidence" value="ECO:0007669"/>
    <property type="project" value="InterPro"/>
</dbReference>
<accession>A0A8J9VTX7</accession>
<reference evidence="4" key="1">
    <citation type="submission" date="2021-12" db="EMBL/GenBank/DDBJ databases">
        <authorList>
            <person name="Martin H S."/>
        </authorList>
    </citation>
    <scope>NUCLEOTIDE SEQUENCE</scope>
</reference>
<dbReference type="PROSITE" id="PS00141">
    <property type="entry name" value="ASP_PROTEASE"/>
    <property type="match status" value="1"/>
</dbReference>
<dbReference type="InterPro" id="IPR001969">
    <property type="entry name" value="Aspartic_peptidase_AS"/>
</dbReference>
<feature type="compositionally biased region" description="Polar residues" evidence="2">
    <location>
        <begin position="202"/>
        <end position="211"/>
    </location>
</feature>
<proteinExistence type="predicted"/>
<dbReference type="OrthoDB" id="2286242at2759"/>
<feature type="region of interest" description="Disordered" evidence="2">
    <location>
        <begin position="201"/>
        <end position="234"/>
    </location>
</feature>
<evidence type="ECO:0000313" key="4">
    <source>
        <dbReference type="EMBL" id="CAH0730453.1"/>
    </source>
</evidence>
<evidence type="ECO:0000256" key="2">
    <source>
        <dbReference type="SAM" id="MobiDB-lite"/>
    </source>
</evidence>
<evidence type="ECO:0000256" key="1">
    <source>
        <dbReference type="ARBA" id="ARBA00022801"/>
    </source>
</evidence>
<sequence>MPNHPPTVSKTVPSHHFKMDFHAPDLAKAWKDFLISFRIYLTAHDLDNEEDRRKVAILLNIMGPDALPIFNSFDLKLESTPLTTLVQRFEAYFTPKVNPTIERHKLFNRKQGIDEDLETYPTALKNISLQCAFDALADEITRDIFSWNLNSECTFIKERILMEKPKTFEDAVQLAKTMRNNKIDTRTITQGINNEMVARIHSSGQNRQSKSQSHRRLGSSNQSRSSSRPQGNCNKCGQVHRVRCPEVGVTCKSCGKRNHFAIMCHSRRQNNVNVVSVETTTGQNNSEYMPDCTYFLGSLFLTNNVNTVNPFETQLNINNSQVKFLLDTGADTNIISFNAYKALKFPLTLLKKSEHKLSTFSGELLPSVDNNINK</sequence>
<dbReference type="AlphaFoldDB" id="A0A8J9VTX7"/>
<dbReference type="Proteomes" id="UP000838878">
    <property type="component" value="Chromosome 8"/>
</dbReference>
<evidence type="ECO:0000259" key="3">
    <source>
        <dbReference type="PROSITE" id="PS50175"/>
    </source>
</evidence>
<feature type="domain" description="Peptidase A2" evidence="3">
    <location>
        <begin position="322"/>
        <end position="336"/>
    </location>
</feature>
<dbReference type="InterPro" id="IPR021109">
    <property type="entry name" value="Peptidase_aspartic_dom_sf"/>
</dbReference>
<dbReference type="PROSITE" id="PS50175">
    <property type="entry name" value="ASP_PROT_RETROV"/>
    <property type="match status" value="1"/>
</dbReference>
<dbReference type="InterPro" id="IPR001995">
    <property type="entry name" value="Peptidase_A2_cat"/>
</dbReference>
<evidence type="ECO:0000313" key="5">
    <source>
        <dbReference type="Proteomes" id="UP000838878"/>
    </source>
</evidence>
<keyword evidence="1" id="KW-0378">Hydrolase</keyword>
<feature type="compositionally biased region" description="Low complexity" evidence="2">
    <location>
        <begin position="218"/>
        <end position="228"/>
    </location>
</feature>
<dbReference type="EMBL" id="OV170228">
    <property type="protein sequence ID" value="CAH0730453.1"/>
    <property type="molecule type" value="Genomic_DNA"/>
</dbReference>
<protein>
    <recommendedName>
        <fullName evidence="3">Peptidase A2 domain-containing protein</fullName>
    </recommendedName>
</protein>
<dbReference type="PANTHER" id="PTHR33198">
    <property type="entry name" value="ANK_REP_REGION DOMAIN-CONTAINING PROTEIN-RELATED"/>
    <property type="match status" value="1"/>
</dbReference>
<feature type="non-terminal residue" evidence="4">
    <location>
        <position position="374"/>
    </location>
</feature>
<dbReference type="GO" id="GO:0004190">
    <property type="term" value="F:aspartic-type endopeptidase activity"/>
    <property type="evidence" value="ECO:0007669"/>
    <property type="project" value="InterPro"/>
</dbReference>
<name>A0A8J9VTX7_9NEOP</name>
<gene>
    <name evidence="4" type="ORF">BINO364_LOCUS15434</name>
</gene>
<keyword evidence="5" id="KW-1185">Reference proteome</keyword>
<dbReference type="PANTHER" id="PTHR33198:SF20">
    <property type="entry name" value="RETROTRANSPOSON GAG DOMAIN-CONTAINING PROTEIN"/>
    <property type="match status" value="1"/>
</dbReference>
<organism evidence="4 5">
    <name type="scientific">Brenthis ino</name>
    <name type="common">lesser marbled fritillary</name>
    <dbReference type="NCBI Taxonomy" id="405034"/>
    <lineage>
        <taxon>Eukaryota</taxon>
        <taxon>Metazoa</taxon>
        <taxon>Ecdysozoa</taxon>
        <taxon>Arthropoda</taxon>
        <taxon>Hexapoda</taxon>
        <taxon>Insecta</taxon>
        <taxon>Pterygota</taxon>
        <taxon>Neoptera</taxon>
        <taxon>Endopterygota</taxon>
        <taxon>Lepidoptera</taxon>
        <taxon>Glossata</taxon>
        <taxon>Ditrysia</taxon>
        <taxon>Papilionoidea</taxon>
        <taxon>Nymphalidae</taxon>
        <taxon>Heliconiinae</taxon>
        <taxon>Argynnini</taxon>
        <taxon>Brenthis</taxon>
    </lineage>
</organism>